<keyword evidence="4" id="KW-1185">Reference proteome</keyword>
<dbReference type="InterPro" id="IPR050789">
    <property type="entry name" value="Diverse_Enzym_Activities"/>
</dbReference>
<evidence type="ECO:0000313" key="3">
    <source>
        <dbReference type="EMBL" id="PMD45976.1"/>
    </source>
</evidence>
<feature type="domain" description="Beta-lactamase-related" evidence="2">
    <location>
        <begin position="288"/>
        <end position="556"/>
    </location>
</feature>
<dbReference type="EMBL" id="KZ613939">
    <property type="protein sequence ID" value="PMD45976.1"/>
    <property type="molecule type" value="Genomic_DNA"/>
</dbReference>
<dbReference type="InterPro" id="IPR049511">
    <property type="entry name" value="PGH-like_rpt"/>
</dbReference>
<dbReference type="SUPFAM" id="SSF56601">
    <property type="entry name" value="beta-lactamase/transpeptidase-like"/>
    <property type="match status" value="1"/>
</dbReference>
<evidence type="ECO:0000313" key="4">
    <source>
        <dbReference type="Proteomes" id="UP000235786"/>
    </source>
</evidence>
<dbReference type="InterPro" id="IPR001466">
    <property type="entry name" value="Beta-lactam-related"/>
</dbReference>
<dbReference type="Proteomes" id="UP000235786">
    <property type="component" value="Unassembled WGS sequence"/>
</dbReference>
<dbReference type="Pfam" id="PF00144">
    <property type="entry name" value="Beta-lactamase"/>
    <property type="match status" value="1"/>
</dbReference>
<dbReference type="InterPro" id="IPR012338">
    <property type="entry name" value="Beta-lactam/transpept-like"/>
</dbReference>
<dbReference type="Pfam" id="PF17660">
    <property type="entry name" value="BTRD1"/>
    <property type="match status" value="1"/>
</dbReference>
<protein>
    <submittedName>
        <fullName evidence="3">Beta-lactamase/transpeptidase-like protein</fullName>
    </submittedName>
</protein>
<gene>
    <name evidence="3" type="ORF">L207DRAFT_612378</name>
</gene>
<keyword evidence="1" id="KW-0812">Transmembrane</keyword>
<keyword evidence="1" id="KW-0472">Membrane</keyword>
<accession>A0A2J6S5E5</accession>
<dbReference type="AlphaFoldDB" id="A0A2J6S5E5"/>
<proteinExistence type="predicted"/>
<organism evidence="3 4">
    <name type="scientific">Hyaloscypha variabilis (strain UAMH 11265 / GT02V1 / F)</name>
    <name type="common">Meliniomyces variabilis</name>
    <dbReference type="NCBI Taxonomy" id="1149755"/>
    <lineage>
        <taxon>Eukaryota</taxon>
        <taxon>Fungi</taxon>
        <taxon>Dikarya</taxon>
        <taxon>Ascomycota</taxon>
        <taxon>Pezizomycotina</taxon>
        <taxon>Leotiomycetes</taxon>
        <taxon>Helotiales</taxon>
        <taxon>Hyaloscyphaceae</taxon>
        <taxon>Hyaloscypha</taxon>
        <taxon>Hyaloscypha variabilis</taxon>
    </lineage>
</organism>
<dbReference type="OrthoDB" id="5946976at2759"/>
<evidence type="ECO:0000256" key="1">
    <source>
        <dbReference type="SAM" id="Phobius"/>
    </source>
</evidence>
<name>A0A2J6S5E5_HYAVF</name>
<dbReference type="PANTHER" id="PTHR43283">
    <property type="entry name" value="BETA-LACTAMASE-RELATED"/>
    <property type="match status" value="1"/>
</dbReference>
<evidence type="ECO:0000259" key="2">
    <source>
        <dbReference type="Pfam" id="PF00144"/>
    </source>
</evidence>
<dbReference type="PANTHER" id="PTHR43283:SF3">
    <property type="entry name" value="BETA-LACTAMASE FAMILY PROTEIN (AFU_ORTHOLOGUE AFUA_5G07500)"/>
    <property type="match status" value="1"/>
</dbReference>
<dbReference type="Gene3D" id="3.40.710.10">
    <property type="entry name" value="DD-peptidase/beta-lactamase superfamily"/>
    <property type="match status" value="1"/>
</dbReference>
<sequence>MASGNDQVIDGNTLILPQRGGKLNEKGPLIAPILFAGLFTAGTGGYILWNVSDWNSFVSKWSEVAPQNLRLVSVETYQQDSSTTWYMGAWTQMTGAYALWRTSDWNSFMTTFNNQKTTTRLLDFDVNPSGGTRWFTGTWGSTPINQTLVHDLDWNDFVAEWEKLSGSGWRLTKLQVYPTATTWNLTGLFEQGDGGYALLMESDWNKWYQYYQANPGMQLVDFQVYDDNNSTRWYIGVWRETTASHQFIFGQDWGSFVNQWTTLSNQGLRLQKALQYASNIEAPEPEWDQVFQKALSQSMGYSYFVMHSGQVVTQGVNYARASQDPPRETWTADTRINLASVSKSVTAVAVMKLLSDYGHSVDDPFYPLVKSQFPNVGPGVDKVTIRNLLEMKSGMVVDGTLNPANIWTFLSTYLQAQNVPPTAPGNVYAYSNTNFTILQALIDCVTGHGGENPDYYVTYVSEKVLNPMGINLGIFNATPEQANSATFSYSGASDTLHGQYWGSFTCVAAGGWIASARELAKFQAGVRNNTVLSQDATQLMLNGQLGFYKYDGIYGQYFHHNGGLLNGLTPPQGLVTGIIRLTDGYDALLLVNSWGPDTIGLMIQAFESRN</sequence>
<feature type="transmembrane region" description="Helical" evidence="1">
    <location>
        <begin position="29"/>
        <end position="49"/>
    </location>
</feature>
<keyword evidence="1" id="KW-1133">Transmembrane helix</keyword>
<reference evidence="3 4" key="1">
    <citation type="submission" date="2016-04" db="EMBL/GenBank/DDBJ databases">
        <title>A degradative enzymes factory behind the ericoid mycorrhizal symbiosis.</title>
        <authorList>
            <consortium name="DOE Joint Genome Institute"/>
            <person name="Martino E."/>
            <person name="Morin E."/>
            <person name="Grelet G."/>
            <person name="Kuo A."/>
            <person name="Kohler A."/>
            <person name="Daghino S."/>
            <person name="Barry K."/>
            <person name="Choi C."/>
            <person name="Cichocki N."/>
            <person name="Clum A."/>
            <person name="Copeland A."/>
            <person name="Hainaut M."/>
            <person name="Haridas S."/>
            <person name="Labutti K."/>
            <person name="Lindquist E."/>
            <person name="Lipzen A."/>
            <person name="Khouja H.-R."/>
            <person name="Murat C."/>
            <person name="Ohm R."/>
            <person name="Olson A."/>
            <person name="Spatafora J."/>
            <person name="Veneault-Fourrey C."/>
            <person name="Henrissat B."/>
            <person name="Grigoriev I."/>
            <person name="Martin F."/>
            <person name="Perotto S."/>
        </authorList>
    </citation>
    <scope>NUCLEOTIDE SEQUENCE [LARGE SCALE GENOMIC DNA]</scope>
    <source>
        <strain evidence="3 4">F</strain>
    </source>
</reference>